<evidence type="ECO:0000313" key="2">
    <source>
        <dbReference type="EMBL" id="KAJ9564119.1"/>
    </source>
</evidence>
<feature type="region of interest" description="Disordered" evidence="1">
    <location>
        <begin position="100"/>
        <end position="212"/>
    </location>
</feature>
<dbReference type="EMBL" id="JARYMX010000001">
    <property type="protein sequence ID" value="KAJ9564119.1"/>
    <property type="molecule type" value="Genomic_DNA"/>
</dbReference>
<feature type="compositionally biased region" description="Basic residues" evidence="1">
    <location>
        <begin position="145"/>
        <end position="157"/>
    </location>
</feature>
<accession>A0AA38TNJ2</accession>
<feature type="compositionally biased region" description="Polar residues" evidence="1">
    <location>
        <begin position="100"/>
        <end position="116"/>
    </location>
</feature>
<gene>
    <name evidence="2" type="ORF">OSB04_000085</name>
</gene>
<dbReference type="PANTHER" id="PTHR33922:SF2">
    <property type="entry name" value="OS07G0589600 PROTEIN"/>
    <property type="match status" value="1"/>
</dbReference>
<dbReference type="Proteomes" id="UP001172457">
    <property type="component" value="Chromosome 1"/>
</dbReference>
<feature type="compositionally biased region" description="Basic and acidic residues" evidence="1">
    <location>
        <begin position="190"/>
        <end position="206"/>
    </location>
</feature>
<protein>
    <submittedName>
        <fullName evidence="2">Uncharacterized protein</fullName>
    </submittedName>
</protein>
<keyword evidence="3" id="KW-1185">Reference proteome</keyword>
<dbReference type="PANTHER" id="PTHR33922">
    <property type="entry name" value="OS01G0888066 PROTEIN-RELATED"/>
    <property type="match status" value="1"/>
</dbReference>
<comment type="caution">
    <text evidence="2">The sequence shown here is derived from an EMBL/GenBank/DDBJ whole genome shotgun (WGS) entry which is preliminary data.</text>
</comment>
<proteinExistence type="predicted"/>
<dbReference type="AlphaFoldDB" id="A0AA38TNJ2"/>
<feature type="compositionally biased region" description="Low complexity" evidence="1">
    <location>
        <begin position="117"/>
        <end position="140"/>
    </location>
</feature>
<evidence type="ECO:0000256" key="1">
    <source>
        <dbReference type="SAM" id="MobiDB-lite"/>
    </source>
</evidence>
<evidence type="ECO:0000313" key="3">
    <source>
        <dbReference type="Proteomes" id="UP001172457"/>
    </source>
</evidence>
<organism evidence="2 3">
    <name type="scientific">Centaurea solstitialis</name>
    <name type="common">yellow star-thistle</name>
    <dbReference type="NCBI Taxonomy" id="347529"/>
    <lineage>
        <taxon>Eukaryota</taxon>
        <taxon>Viridiplantae</taxon>
        <taxon>Streptophyta</taxon>
        <taxon>Embryophyta</taxon>
        <taxon>Tracheophyta</taxon>
        <taxon>Spermatophyta</taxon>
        <taxon>Magnoliopsida</taxon>
        <taxon>eudicotyledons</taxon>
        <taxon>Gunneridae</taxon>
        <taxon>Pentapetalae</taxon>
        <taxon>asterids</taxon>
        <taxon>campanulids</taxon>
        <taxon>Asterales</taxon>
        <taxon>Asteraceae</taxon>
        <taxon>Carduoideae</taxon>
        <taxon>Cardueae</taxon>
        <taxon>Centaureinae</taxon>
        <taxon>Centaurea</taxon>
    </lineage>
</organism>
<name>A0AA38TNJ2_9ASTR</name>
<reference evidence="2" key="1">
    <citation type="submission" date="2023-03" db="EMBL/GenBank/DDBJ databases">
        <title>Chromosome-scale reference genome and RAD-based genetic map of yellow starthistle (Centaurea solstitialis) reveal putative structural variation and QTLs associated with invader traits.</title>
        <authorList>
            <person name="Reatini B."/>
            <person name="Cang F.A."/>
            <person name="Jiang Q."/>
            <person name="Mckibben M.T.W."/>
            <person name="Barker M.S."/>
            <person name="Rieseberg L.H."/>
            <person name="Dlugosch K.M."/>
        </authorList>
    </citation>
    <scope>NUCLEOTIDE SEQUENCE</scope>
    <source>
        <strain evidence="2">CAN-66</strain>
        <tissue evidence="2">Leaf</tissue>
    </source>
</reference>
<sequence>MEPPNFSTHIWPQFHPSFQNQLKNPQSHPENDDIEEALSLCDLPTGKPATNNPGKQLSGQHQDIDNFDFNGFNSPENQMCTADEVFFRGQILPFRHSVSLPSGLTTRTRTRNPITFSRSESVSLASSRTSESNSPSGSESTGHKPMTRNKTRNRFHSHPSPTPQIRTRSHRRPDPNPLQNWRFLQVGVLDPREIGSKKKTTKDEKPKKTKTKTKQVLMFGGCECSANEVESEVLPWRNPVVKVKGRDLNLNLNLKEESGNVGGRKDSVVASHRTAEWLRQLSI</sequence>